<feature type="DNA-binding region" description="H-T-H motif" evidence="2">
    <location>
        <begin position="22"/>
        <end position="41"/>
    </location>
</feature>
<dbReference type="InterPro" id="IPR001647">
    <property type="entry name" value="HTH_TetR"/>
</dbReference>
<dbReference type="RefSeq" id="WP_202857055.1">
    <property type="nucleotide sequence ID" value="NZ_JAEUGD010000043.1"/>
</dbReference>
<dbReference type="AlphaFoldDB" id="A0A937FZ56"/>
<evidence type="ECO:0000313" key="5">
    <source>
        <dbReference type="Proteomes" id="UP000614216"/>
    </source>
</evidence>
<dbReference type="Proteomes" id="UP000614216">
    <property type="component" value="Unassembled WGS sequence"/>
</dbReference>
<organism evidence="4 5">
    <name type="scientific">Fulvivirga marina</name>
    <dbReference type="NCBI Taxonomy" id="2494733"/>
    <lineage>
        <taxon>Bacteria</taxon>
        <taxon>Pseudomonadati</taxon>
        <taxon>Bacteroidota</taxon>
        <taxon>Cytophagia</taxon>
        <taxon>Cytophagales</taxon>
        <taxon>Fulvivirgaceae</taxon>
        <taxon>Fulvivirga</taxon>
    </lineage>
</organism>
<dbReference type="PANTHER" id="PTHR43479">
    <property type="entry name" value="ACREF/ENVCD OPERON REPRESSOR-RELATED"/>
    <property type="match status" value="1"/>
</dbReference>
<proteinExistence type="predicted"/>
<evidence type="ECO:0000256" key="1">
    <source>
        <dbReference type="ARBA" id="ARBA00023125"/>
    </source>
</evidence>
<protein>
    <submittedName>
        <fullName evidence="4">TetR/AcrR family transcriptional regulator</fullName>
    </submittedName>
</protein>
<keyword evidence="1 2" id="KW-0238">DNA-binding</keyword>
<dbReference type="EMBL" id="JAEUGD010000043">
    <property type="protein sequence ID" value="MBL6447522.1"/>
    <property type="molecule type" value="Genomic_DNA"/>
</dbReference>
<accession>A0A937FZ56</accession>
<evidence type="ECO:0000256" key="2">
    <source>
        <dbReference type="PROSITE-ProRule" id="PRU00335"/>
    </source>
</evidence>
<dbReference type="InterPro" id="IPR009057">
    <property type="entry name" value="Homeodomain-like_sf"/>
</dbReference>
<dbReference type="Gene3D" id="1.10.357.10">
    <property type="entry name" value="Tetracycline Repressor, domain 2"/>
    <property type="match status" value="1"/>
</dbReference>
<reference evidence="4" key="1">
    <citation type="submission" date="2021-01" db="EMBL/GenBank/DDBJ databases">
        <title>Fulvivirga kasyanovii gen. nov., sp nov., a novel member of the phylum Bacteroidetes isolated from seawater in a mussel farm.</title>
        <authorList>
            <person name="Zhao L.-H."/>
            <person name="Wang Z.-J."/>
        </authorList>
    </citation>
    <scope>NUCLEOTIDE SEQUENCE</scope>
    <source>
        <strain evidence="4">29W222</strain>
    </source>
</reference>
<comment type="caution">
    <text evidence="4">The sequence shown here is derived from an EMBL/GenBank/DDBJ whole genome shotgun (WGS) entry which is preliminary data.</text>
</comment>
<dbReference type="InterPro" id="IPR050624">
    <property type="entry name" value="HTH-type_Tx_Regulator"/>
</dbReference>
<sequence>MKAVIEKVAFELFLKHGPKRVTIDDIVAATPVSRKHFYDLYLNKEQLIRAMTQRFLDNAKLGISRAASKKDCALVSLVSVQHHFFKHIRKLSSSFIYEVRKYFPESVSDYDNFREYLAERMITFVDESRQQGWVVAGVNISQYVKLQLYCLEEILFGRLDLINLGSSDEISGLGSAIIFNNTRGIVSGEKINEYDELISELKKEYGSVS</sequence>
<gene>
    <name evidence="4" type="ORF">JMN32_14485</name>
</gene>
<dbReference type="Pfam" id="PF00440">
    <property type="entry name" value="TetR_N"/>
    <property type="match status" value="1"/>
</dbReference>
<keyword evidence="5" id="KW-1185">Reference proteome</keyword>
<dbReference type="PANTHER" id="PTHR43479:SF11">
    <property type="entry name" value="ACREF_ENVCD OPERON REPRESSOR-RELATED"/>
    <property type="match status" value="1"/>
</dbReference>
<feature type="domain" description="HTH tetR-type" evidence="3">
    <location>
        <begin position="1"/>
        <end position="59"/>
    </location>
</feature>
<dbReference type="PROSITE" id="PS50977">
    <property type="entry name" value="HTH_TETR_2"/>
    <property type="match status" value="1"/>
</dbReference>
<evidence type="ECO:0000313" key="4">
    <source>
        <dbReference type="EMBL" id="MBL6447522.1"/>
    </source>
</evidence>
<evidence type="ECO:0000259" key="3">
    <source>
        <dbReference type="PROSITE" id="PS50977"/>
    </source>
</evidence>
<dbReference type="SUPFAM" id="SSF46689">
    <property type="entry name" value="Homeodomain-like"/>
    <property type="match status" value="1"/>
</dbReference>
<dbReference type="GO" id="GO:0003677">
    <property type="term" value="F:DNA binding"/>
    <property type="evidence" value="ECO:0007669"/>
    <property type="project" value="UniProtKB-UniRule"/>
</dbReference>
<name>A0A937FZ56_9BACT</name>